<dbReference type="Gene3D" id="2.40.70.10">
    <property type="entry name" value="Acid Proteases"/>
    <property type="match status" value="2"/>
</dbReference>
<feature type="chain" id="PRO_5043855842" description="Peptidase A1 domain-containing protein" evidence="10">
    <location>
        <begin position="24"/>
        <end position="402"/>
    </location>
</feature>
<feature type="active site" evidence="7">
    <location>
        <position position="288"/>
    </location>
</feature>
<keyword evidence="4 9" id="KW-0378">Hydrolase</keyword>
<keyword evidence="5 8" id="KW-1015">Disulfide bond</keyword>
<feature type="disulfide bond" evidence="8">
    <location>
        <begin position="115"/>
        <end position="122"/>
    </location>
</feature>
<keyword evidence="2 9" id="KW-0645">Protease</keyword>
<gene>
    <name evidence="12" type="ORF">O3M35_000269</name>
</gene>
<comment type="caution">
    <text evidence="12">The sequence shown here is derived from an EMBL/GenBank/DDBJ whole genome shotgun (WGS) entry which is preliminary data.</text>
</comment>
<feature type="active site" evidence="7">
    <location>
        <position position="102"/>
    </location>
</feature>
<dbReference type="EMBL" id="JAPXFL010000001">
    <property type="protein sequence ID" value="KAK9511647.1"/>
    <property type="molecule type" value="Genomic_DNA"/>
</dbReference>
<dbReference type="PROSITE" id="PS51767">
    <property type="entry name" value="PEPTIDASE_A1"/>
    <property type="match status" value="1"/>
</dbReference>
<dbReference type="SUPFAM" id="SSF50630">
    <property type="entry name" value="Acid proteases"/>
    <property type="match status" value="1"/>
</dbReference>
<keyword evidence="6" id="KW-0325">Glycoprotein</keyword>
<evidence type="ECO:0000256" key="6">
    <source>
        <dbReference type="ARBA" id="ARBA00023180"/>
    </source>
</evidence>
<dbReference type="GO" id="GO:0006508">
    <property type="term" value="P:proteolysis"/>
    <property type="evidence" value="ECO:0007669"/>
    <property type="project" value="UniProtKB-KW"/>
</dbReference>
<evidence type="ECO:0000256" key="3">
    <source>
        <dbReference type="ARBA" id="ARBA00022750"/>
    </source>
</evidence>
<keyword evidence="10" id="KW-0732">Signal</keyword>
<dbReference type="InterPro" id="IPR021109">
    <property type="entry name" value="Peptidase_aspartic_dom_sf"/>
</dbReference>
<dbReference type="Pfam" id="PF00026">
    <property type="entry name" value="Asp"/>
    <property type="match status" value="1"/>
</dbReference>
<protein>
    <recommendedName>
        <fullName evidence="11">Peptidase A1 domain-containing protein</fullName>
    </recommendedName>
</protein>
<evidence type="ECO:0000313" key="12">
    <source>
        <dbReference type="EMBL" id="KAK9511647.1"/>
    </source>
</evidence>
<accession>A0AAW1DRF5</accession>
<evidence type="ECO:0000256" key="10">
    <source>
        <dbReference type="SAM" id="SignalP"/>
    </source>
</evidence>
<evidence type="ECO:0000313" key="13">
    <source>
        <dbReference type="Proteomes" id="UP001461498"/>
    </source>
</evidence>
<dbReference type="InterPro" id="IPR033121">
    <property type="entry name" value="PEPTIDASE_A1"/>
</dbReference>
<comment type="similarity">
    <text evidence="1 9">Belongs to the peptidase A1 family.</text>
</comment>
<sequence>MCSVNLQRVFIVLLSFLVILTSAQKSVILHKRTKGLKSISDFTKSLNEWKQHFLHYNTLKATGNSFVALDYGKVKLVNSMNVEYYAEISIGNPPQKFTVAIDTGSSDLWVPSKKCSFFNVACWFHNKYDHTKSSTYQDTGETMDIAYLTGSMSGLVSQDVITIGNITVKNQTFGEAVEEPGLTFIFTDFDGILGLAFLILSDTGLPLHYNMYTQHQIPEFVFSIYLNRDEKDEFGGEILFGGTDESKYNKSSLQYVPLSEQTYWQFALDGLKIGDLEIDLDGAQAIADTGASLILGEEEIVNNFYRNIGAKIDSSDNAYVDCDKIDQLPAIDFIINGHKFTLEGKDYIVKVSEYFFWTKCVIGIAGMDLNGEQWILGDVFLGKFYTIFDGAKSQIGFAERIK</sequence>
<feature type="signal peptide" evidence="10">
    <location>
        <begin position="1"/>
        <end position="23"/>
    </location>
</feature>
<dbReference type="PRINTS" id="PR00792">
    <property type="entry name" value="PEPSIN"/>
</dbReference>
<organism evidence="12 13">
    <name type="scientific">Rhynocoris fuscipes</name>
    <dbReference type="NCBI Taxonomy" id="488301"/>
    <lineage>
        <taxon>Eukaryota</taxon>
        <taxon>Metazoa</taxon>
        <taxon>Ecdysozoa</taxon>
        <taxon>Arthropoda</taxon>
        <taxon>Hexapoda</taxon>
        <taxon>Insecta</taxon>
        <taxon>Pterygota</taxon>
        <taxon>Neoptera</taxon>
        <taxon>Paraneoptera</taxon>
        <taxon>Hemiptera</taxon>
        <taxon>Heteroptera</taxon>
        <taxon>Panheteroptera</taxon>
        <taxon>Cimicomorpha</taxon>
        <taxon>Reduviidae</taxon>
        <taxon>Harpactorinae</taxon>
        <taxon>Harpactorini</taxon>
        <taxon>Rhynocoris</taxon>
    </lineage>
</organism>
<proteinExistence type="inferred from homology"/>
<evidence type="ECO:0000256" key="7">
    <source>
        <dbReference type="PIRSR" id="PIRSR601461-1"/>
    </source>
</evidence>
<evidence type="ECO:0000256" key="5">
    <source>
        <dbReference type="ARBA" id="ARBA00023157"/>
    </source>
</evidence>
<dbReference type="InterPro" id="IPR001969">
    <property type="entry name" value="Aspartic_peptidase_AS"/>
</dbReference>
<dbReference type="PROSITE" id="PS00141">
    <property type="entry name" value="ASP_PROTEASE"/>
    <property type="match status" value="2"/>
</dbReference>
<dbReference type="FunFam" id="2.40.70.10:FF:000004">
    <property type="entry name" value="Pepsin A"/>
    <property type="match status" value="1"/>
</dbReference>
<keyword evidence="13" id="KW-1185">Reference proteome</keyword>
<evidence type="ECO:0000256" key="8">
    <source>
        <dbReference type="PIRSR" id="PIRSR601461-2"/>
    </source>
</evidence>
<evidence type="ECO:0000256" key="1">
    <source>
        <dbReference type="ARBA" id="ARBA00007447"/>
    </source>
</evidence>
<keyword evidence="3 9" id="KW-0064">Aspartyl protease</keyword>
<dbReference type="GO" id="GO:0004190">
    <property type="term" value="F:aspartic-type endopeptidase activity"/>
    <property type="evidence" value="ECO:0007669"/>
    <property type="project" value="UniProtKB-KW"/>
</dbReference>
<dbReference type="InterPro" id="IPR001461">
    <property type="entry name" value="Aspartic_peptidase_A1"/>
</dbReference>
<evidence type="ECO:0000256" key="9">
    <source>
        <dbReference type="RuleBase" id="RU000454"/>
    </source>
</evidence>
<evidence type="ECO:0000256" key="2">
    <source>
        <dbReference type="ARBA" id="ARBA00022670"/>
    </source>
</evidence>
<evidence type="ECO:0000256" key="4">
    <source>
        <dbReference type="ARBA" id="ARBA00022801"/>
    </source>
</evidence>
<feature type="disulfide bond" evidence="8">
    <location>
        <begin position="322"/>
        <end position="360"/>
    </location>
</feature>
<reference evidence="12 13" key="1">
    <citation type="submission" date="2022-12" db="EMBL/GenBank/DDBJ databases">
        <title>Chromosome-level genome assembly of true bugs.</title>
        <authorList>
            <person name="Ma L."/>
            <person name="Li H."/>
        </authorList>
    </citation>
    <scope>NUCLEOTIDE SEQUENCE [LARGE SCALE GENOMIC DNA]</scope>
    <source>
        <strain evidence="12">Lab_2022b</strain>
    </source>
</reference>
<evidence type="ECO:0000259" key="11">
    <source>
        <dbReference type="PROSITE" id="PS51767"/>
    </source>
</evidence>
<dbReference type="PANTHER" id="PTHR47966">
    <property type="entry name" value="BETA-SITE APP-CLEAVING ENZYME, ISOFORM A-RELATED"/>
    <property type="match status" value="1"/>
</dbReference>
<dbReference type="AlphaFoldDB" id="A0AAW1DRF5"/>
<dbReference type="Proteomes" id="UP001461498">
    <property type="component" value="Unassembled WGS sequence"/>
</dbReference>
<dbReference type="FunFam" id="2.40.70.10:FF:000002">
    <property type="entry name" value="Vacuolar aspartic proteinase"/>
    <property type="match status" value="1"/>
</dbReference>
<feature type="domain" description="Peptidase A1" evidence="11">
    <location>
        <begin position="84"/>
        <end position="398"/>
    </location>
</feature>
<name>A0AAW1DRF5_9HEMI</name>
<dbReference type="PANTHER" id="PTHR47966:SF51">
    <property type="entry name" value="BETA-SITE APP-CLEAVING ENZYME, ISOFORM A-RELATED"/>
    <property type="match status" value="1"/>
</dbReference>